<feature type="chain" id="PRO_5012526996" evidence="1">
    <location>
        <begin position="23"/>
        <end position="737"/>
    </location>
</feature>
<evidence type="ECO:0000259" key="2">
    <source>
        <dbReference type="Pfam" id="PF00326"/>
    </source>
</evidence>
<protein>
    <submittedName>
        <fullName evidence="4">Dipeptidyl-peptidase-4</fullName>
    </submittedName>
</protein>
<dbReference type="AlphaFoldDB" id="A0A1T4STV3"/>
<dbReference type="SUPFAM" id="SSF82171">
    <property type="entry name" value="DPP6 N-terminal domain-like"/>
    <property type="match status" value="1"/>
</dbReference>
<dbReference type="GO" id="GO:0008236">
    <property type="term" value="F:serine-type peptidase activity"/>
    <property type="evidence" value="ECO:0007669"/>
    <property type="project" value="InterPro"/>
</dbReference>
<dbReference type="STRING" id="634771.SAMN04488128_103511"/>
<dbReference type="GO" id="GO:0008239">
    <property type="term" value="F:dipeptidyl-peptidase activity"/>
    <property type="evidence" value="ECO:0007669"/>
    <property type="project" value="TreeGrafter"/>
</dbReference>
<name>A0A1T4STV3_9BACT</name>
<dbReference type="PANTHER" id="PTHR11731">
    <property type="entry name" value="PROTEASE FAMILY S9B,C DIPEPTIDYL-PEPTIDASE IV-RELATED"/>
    <property type="match status" value="1"/>
</dbReference>
<gene>
    <name evidence="4" type="ORF">SAMN04488128_103511</name>
</gene>
<dbReference type="OrthoDB" id="9812921at2"/>
<dbReference type="RefSeq" id="WP_078670855.1">
    <property type="nucleotide sequence ID" value="NZ_FUWZ01000003.1"/>
</dbReference>
<feature type="domain" description="Dipeptidylpeptidase IV N-terminal" evidence="3">
    <location>
        <begin position="136"/>
        <end position="442"/>
    </location>
</feature>
<feature type="domain" description="Peptidase S9 prolyl oligopeptidase catalytic" evidence="2">
    <location>
        <begin position="530"/>
        <end position="724"/>
    </location>
</feature>
<keyword evidence="5" id="KW-1185">Reference proteome</keyword>
<dbReference type="GO" id="GO:0006508">
    <property type="term" value="P:proteolysis"/>
    <property type="evidence" value="ECO:0007669"/>
    <property type="project" value="InterPro"/>
</dbReference>
<feature type="signal peptide" evidence="1">
    <location>
        <begin position="1"/>
        <end position="22"/>
    </location>
</feature>
<sequence length="737" mass="83255">MKRGLILLLAGCMAGGIQNARAQQQMYTMTQATNGLRADLAPERLKQFEWLPGENAYTRAVIAGNQQVWVKYTVLGGRALPKTDTLLALNTLNQQLFSQRPLRALPALHWLDNTHAWFAMGNDLYNGTVENRTITFSKWCALPQDAENVTVNPQSRYIAYTVKNNLLLRTADGQELPVTQDADINIVNGKSVHREEFGIDRGIFFSPQGDLVAFYRMDQRMVNDYPVIDWSVVPAHANIIKYPMAGGKSHEVTLGIYQPSTRKTVFLKTTGEADHYLTCVTWAPDQQSVYVALLNRDQNHLSLNQYSATTGELIKTLFEEKDPKYVHPSHPLTFVPGKPDQFIWWSDRDGYTHLYLYNTAGQLQKQLTKGDWVVNELQGFHNATNEVIITAAKESPMEKHGYAVNLKTGALRRLDQAAGWHDIQVSSNGDYVLDSYTSKDVPSMAVITGLNGRYAETILKAADPLKNFKRPEIRQVTLKADDGTPLYGKLILPVDFDSTRQYPVIVYLYNGPNVQLIRNTFPYSGNLWYEYMAQRGYVVFTMDGRGSANRGMAFEQATFRRLGTVEMNDQLQGVAYLKSLPYVNQQKMGVHGWSFGGFMTTSLMLRHPGVFQAGVAGGPVIDWSMYEVMYTERYMDTPQQNPEGYANSNLLTQTKNLKGQLMLIHGTNDDVVVWQHSINFLRACVDNGVQVDYFVYPGHLHNVLGKDRVHLMQKITDYFDAHLARKDAAQQSAQRDK</sequence>
<keyword evidence="1" id="KW-0732">Signal</keyword>
<dbReference type="InterPro" id="IPR029058">
    <property type="entry name" value="AB_hydrolase_fold"/>
</dbReference>
<dbReference type="InterPro" id="IPR050278">
    <property type="entry name" value="Serine_Prot_S9B/DPPIV"/>
</dbReference>
<dbReference type="Pfam" id="PF00326">
    <property type="entry name" value="Peptidase_S9"/>
    <property type="match status" value="1"/>
</dbReference>
<reference evidence="5" key="1">
    <citation type="submission" date="2017-02" db="EMBL/GenBank/DDBJ databases">
        <authorList>
            <person name="Varghese N."/>
            <person name="Submissions S."/>
        </authorList>
    </citation>
    <scope>NUCLEOTIDE SEQUENCE [LARGE SCALE GENOMIC DNA]</scope>
    <source>
        <strain evidence="5">DSM 22224</strain>
    </source>
</reference>
<proteinExistence type="predicted"/>
<evidence type="ECO:0000256" key="1">
    <source>
        <dbReference type="SAM" id="SignalP"/>
    </source>
</evidence>
<dbReference type="InterPro" id="IPR001375">
    <property type="entry name" value="Peptidase_S9_cat"/>
</dbReference>
<evidence type="ECO:0000313" key="4">
    <source>
        <dbReference type="EMBL" id="SKA31619.1"/>
    </source>
</evidence>
<dbReference type="PANTHER" id="PTHR11731:SF193">
    <property type="entry name" value="DIPEPTIDYL PEPTIDASE 9"/>
    <property type="match status" value="1"/>
</dbReference>
<organism evidence="4 5">
    <name type="scientific">Chitinophaga eiseniae</name>
    <dbReference type="NCBI Taxonomy" id="634771"/>
    <lineage>
        <taxon>Bacteria</taxon>
        <taxon>Pseudomonadati</taxon>
        <taxon>Bacteroidota</taxon>
        <taxon>Chitinophagia</taxon>
        <taxon>Chitinophagales</taxon>
        <taxon>Chitinophagaceae</taxon>
        <taxon>Chitinophaga</taxon>
    </lineage>
</organism>
<dbReference type="Proteomes" id="UP000190367">
    <property type="component" value="Unassembled WGS sequence"/>
</dbReference>
<accession>A0A1T4STV3</accession>
<dbReference type="Gene3D" id="3.40.50.1820">
    <property type="entry name" value="alpha/beta hydrolase"/>
    <property type="match status" value="1"/>
</dbReference>
<dbReference type="SUPFAM" id="SSF53474">
    <property type="entry name" value="alpha/beta-Hydrolases"/>
    <property type="match status" value="1"/>
</dbReference>
<dbReference type="EMBL" id="FUWZ01000003">
    <property type="protein sequence ID" value="SKA31619.1"/>
    <property type="molecule type" value="Genomic_DNA"/>
</dbReference>
<dbReference type="Pfam" id="PF00930">
    <property type="entry name" value="DPPIV_N"/>
    <property type="match status" value="1"/>
</dbReference>
<evidence type="ECO:0000313" key="5">
    <source>
        <dbReference type="Proteomes" id="UP000190367"/>
    </source>
</evidence>
<dbReference type="Gene3D" id="2.140.10.30">
    <property type="entry name" value="Dipeptidylpeptidase IV, N-terminal domain"/>
    <property type="match status" value="1"/>
</dbReference>
<dbReference type="InterPro" id="IPR002469">
    <property type="entry name" value="Peptidase_S9B_N"/>
</dbReference>
<evidence type="ECO:0000259" key="3">
    <source>
        <dbReference type="Pfam" id="PF00930"/>
    </source>
</evidence>